<keyword evidence="3" id="KW-0732">Signal</keyword>
<evidence type="ECO:0000313" key="4">
    <source>
        <dbReference type="EMBL" id="KAK0411686.1"/>
    </source>
</evidence>
<sequence length="500" mass="57879">MFGAVFLLYLAFLRCGDSDAIVRRKIDDFDDSVRDLLHVKNVSSPGRKVEVRFEVYYAEQVLFEENNIRGDLRDPAMLNWTTVKRLKSWSPRRYCEFLHQLRNVTVFDLEGTIARECNFSLDWKVDVIWISPRYNQYYIVLGDFYDYRFIEKMFCRSPFTIQEEFYEKVVKRFHGEREHANSFASFKALCARINAEVHQLCYESQVMRGEQCIKGNFNNSGILIKREVRDLEDNVFCTFLQVLIAFYKSGHDEMLKMEHYRCRPIALLEFAAVPPENPKFVIVGNFNNFEFVRKVISQLTTDELKCTFFKKAIVSKHGDSEESTYADMYSTCVVKEMIRSKGSDRTEPSSIDETTTTQKVEDDYYWKMTGEKVALLCIIVLSIVVFNVLLSSIFWFIFMCGCKHKSPAPSMSSPKERMKAKNSSKINGPTIPPSTMNSSMRTSLTKSASLKIYEPSEESGESRYTRSLTTSQGSQSQQMQMQKSWPGRKSSRGSNESSPL</sequence>
<feature type="transmembrane region" description="Helical" evidence="2">
    <location>
        <begin position="373"/>
        <end position="398"/>
    </location>
</feature>
<accession>A0AA39HUQ3</accession>
<keyword evidence="2" id="KW-0812">Transmembrane</keyword>
<evidence type="ECO:0000313" key="5">
    <source>
        <dbReference type="Proteomes" id="UP001175271"/>
    </source>
</evidence>
<evidence type="ECO:0000256" key="3">
    <source>
        <dbReference type="SAM" id="SignalP"/>
    </source>
</evidence>
<evidence type="ECO:0000256" key="1">
    <source>
        <dbReference type="SAM" id="MobiDB-lite"/>
    </source>
</evidence>
<dbReference type="Proteomes" id="UP001175271">
    <property type="component" value="Unassembled WGS sequence"/>
</dbReference>
<evidence type="ECO:0000256" key="2">
    <source>
        <dbReference type="SAM" id="Phobius"/>
    </source>
</evidence>
<organism evidence="4 5">
    <name type="scientific">Steinernema hermaphroditum</name>
    <dbReference type="NCBI Taxonomy" id="289476"/>
    <lineage>
        <taxon>Eukaryota</taxon>
        <taxon>Metazoa</taxon>
        <taxon>Ecdysozoa</taxon>
        <taxon>Nematoda</taxon>
        <taxon>Chromadorea</taxon>
        <taxon>Rhabditida</taxon>
        <taxon>Tylenchina</taxon>
        <taxon>Panagrolaimomorpha</taxon>
        <taxon>Strongyloidoidea</taxon>
        <taxon>Steinernematidae</taxon>
        <taxon>Steinernema</taxon>
    </lineage>
</organism>
<feature type="region of interest" description="Disordered" evidence="1">
    <location>
        <begin position="406"/>
        <end position="500"/>
    </location>
</feature>
<feature type="signal peptide" evidence="3">
    <location>
        <begin position="1"/>
        <end position="18"/>
    </location>
</feature>
<keyword evidence="5" id="KW-1185">Reference proteome</keyword>
<dbReference type="AlphaFoldDB" id="A0AA39HUQ3"/>
<feature type="chain" id="PRO_5041297333" evidence="3">
    <location>
        <begin position="19"/>
        <end position="500"/>
    </location>
</feature>
<proteinExistence type="predicted"/>
<dbReference type="EMBL" id="JAUCMV010000003">
    <property type="protein sequence ID" value="KAK0411686.1"/>
    <property type="molecule type" value="Genomic_DNA"/>
</dbReference>
<protein>
    <submittedName>
        <fullName evidence="4">Uncharacterized protein</fullName>
    </submittedName>
</protein>
<comment type="caution">
    <text evidence="4">The sequence shown here is derived from an EMBL/GenBank/DDBJ whole genome shotgun (WGS) entry which is preliminary data.</text>
</comment>
<feature type="compositionally biased region" description="Polar residues" evidence="1">
    <location>
        <begin position="421"/>
        <end position="448"/>
    </location>
</feature>
<feature type="compositionally biased region" description="Low complexity" evidence="1">
    <location>
        <begin position="471"/>
        <end position="484"/>
    </location>
</feature>
<keyword evidence="2" id="KW-1133">Transmembrane helix</keyword>
<reference evidence="4" key="1">
    <citation type="submission" date="2023-06" db="EMBL/GenBank/DDBJ databases">
        <title>Genomic analysis of the entomopathogenic nematode Steinernema hermaphroditum.</title>
        <authorList>
            <person name="Schwarz E.M."/>
            <person name="Heppert J.K."/>
            <person name="Baniya A."/>
            <person name="Schwartz H.T."/>
            <person name="Tan C.-H."/>
            <person name="Antoshechkin I."/>
            <person name="Sternberg P.W."/>
            <person name="Goodrich-Blair H."/>
            <person name="Dillman A.R."/>
        </authorList>
    </citation>
    <scope>NUCLEOTIDE SEQUENCE</scope>
    <source>
        <strain evidence="4">PS9179</strain>
        <tissue evidence="4">Whole animal</tissue>
    </source>
</reference>
<gene>
    <name evidence="4" type="ORF">QR680_005781</name>
</gene>
<name>A0AA39HUQ3_9BILA</name>
<keyword evidence="2" id="KW-0472">Membrane</keyword>